<dbReference type="EMBL" id="LSRL02000130">
    <property type="protein sequence ID" value="TDG43839.1"/>
    <property type="molecule type" value="Genomic_DNA"/>
</dbReference>
<proteinExistence type="predicted"/>
<reference evidence="1 2" key="1">
    <citation type="journal article" date="2019" name="J. Hered.">
        <title>An Improved Genome Assembly for Drosophila navojoa, the Basal Species in the mojavensis Cluster.</title>
        <authorList>
            <person name="Vanderlinde T."/>
            <person name="Dupim E.G."/>
            <person name="Nazario-Yepiz N.O."/>
            <person name="Carvalho A.B."/>
        </authorList>
    </citation>
    <scope>NUCLEOTIDE SEQUENCE [LARGE SCALE GENOMIC DNA]</scope>
    <source>
        <strain evidence="1">Navoj_Jal97</strain>
        <tissue evidence="1">Whole organism</tissue>
    </source>
</reference>
<organism evidence="1 2">
    <name type="scientific">Drosophila navojoa</name>
    <name type="common">Fruit fly</name>
    <dbReference type="NCBI Taxonomy" id="7232"/>
    <lineage>
        <taxon>Eukaryota</taxon>
        <taxon>Metazoa</taxon>
        <taxon>Ecdysozoa</taxon>
        <taxon>Arthropoda</taxon>
        <taxon>Hexapoda</taxon>
        <taxon>Insecta</taxon>
        <taxon>Pterygota</taxon>
        <taxon>Neoptera</taxon>
        <taxon>Endopterygota</taxon>
        <taxon>Diptera</taxon>
        <taxon>Brachycera</taxon>
        <taxon>Muscomorpha</taxon>
        <taxon>Ephydroidea</taxon>
        <taxon>Drosophilidae</taxon>
        <taxon>Drosophila</taxon>
    </lineage>
</organism>
<accession>A0A484B5B5</accession>
<protein>
    <submittedName>
        <fullName evidence="1">Uncharacterized protein</fullName>
    </submittedName>
</protein>
<gene>
    <name evidence="1" type="ORF">AWZ03_009750</name>
</gene>
<dbReference type="Proteomes" id="UP000295192">
    <property type="component" value="Unassembled WGS sequence"/>
</dbReference>
<sequence>MYNYRRQVLGLAHSNQRLCDAVISISNHPCVYLRTTYAAIAWRVIVIMGNNLTPASTTRWLPPLCGGCQRIKPQNGVHF</sequence>
<comment type="caution">
    <text evidence="1">The sequence shown here is derived from an EMBL/GenBank/DDBJ whole genome shotgun (WGS) entry which is preliminary data.</text>
</comment>
<dbReference type="AlphaFoldDB" id="A0A484B5B5"/>
<evidence type="ECO:0000313" key="2">
    <source>
        <dbReference type="Proteomes" id="UP000295192"/>
    </source>
</evidence>
<keyword evidence="2" id="KW-1185">Reference proteome</keyword>
<name>A0A484B5B5_DRONA</name>
<evidence type="ECO:0000313" key="1">
    <source>
        <dbReference type="EMBL" id="TDG43839.1"/>
    </source>
</evidence>